<protein>
    <recommendedName>
        <fullName evidence="4">Nuclear pore protein</fullName>
    </recommendedName>
</protein>
<gene>
    <name evidence="5" type="ORF">NEOLI_001620</name>
</gene>
<keyword evidence="6" id="KW-1185">Reference proteome</keyword>
<evidence type="ECO:0000256" key="3">
    <source>
        <dbReference type="ARBA" id="ARBA00023242"/>
    </source>
</evidence>
<keyword evidence="4" id="KW-0906">Nuclear pore complex</keyword>
<comment type="caution">
    <text evidence="5">The sequence shown here is derived from an EMBL/GenBank/DDBJ whole genome shotgun (WGS) entry which is preliminary data.</text>
</comment>
<dbReference type="GO" id="GO:0006606">
    <property type="term" value="P:protein import into nucleus"/>
    <property type="evidence" value="ECO:0007669"/>
    <property type="project" value="TreeGrafter"/>
</dbReference>
<evidence type="ECO:0000256" key="2">
    <source>
        <dbReference type="ARBA" id="ARBA00010186"/>
    </source>
</evidence>
<dbReference type="Pfam" id="PF04097">
    <property type="entry name" value="Nic96"/>
    <property type="match status" value="1"/>
</dbReference>
<keyword evidence="3 4" id="KW-0539">Nucleus</keyword>
<dbReference type="GO" id="GO:0005643">
    <property type="term" value="C:nuclear pore"/>
    <property type="evidence" value="ECO:0007669"/>
    <property type="project" value="UniProtKB-SubCell"/>
</dbReference>
<dbReference type="OrthoDB" id="1918363at2759"/>
<dbReference type="GO" id="GO:0017056">
    <property type="term" value="F:structural constituent of nuclear pore"/>
    <property type="evidence" value="ECO:0007669"/>
    <property type="project" value="InterPro"/>
</dbReference>
<dbReference type="OMA" id="LLMCGQF"/>
<dbReference type="PANTHER" id="PTHR11225">
    <property type="entry name" value="NUCLEAR PORE COMPLEX PROTEIN NUP93 NUCLEOPORIN NUP93 DEAD EYE PROTEIN"/>
    <property type="match status" value="1"/>
</dbReference>
<dbReference type="STRING" id="1198029.A0A1U7LSP7"/>
<keyword evidence="4" id="KW-0653">Protein transport</keyword>
<dbReference type="AlphaFoldDB" id="A0A1U7LSP7"/>
<comment type="subcellular location">
    <subcellularLocation>
        <location evidence="1">Nucleus envelope</location>
    </subcellularLocation>
    <subcellularLocation>
        <location evidence="4">Nucleus</location>
        <location evidence="4">Nuclear pore complex</location>
    </subcellularLocation>
</comment>
<sequence length="915" mass="103894">MAATSAQLPVAGNPTASASASALDELLEQSKRLLYELKQPVLPQLHFSLEQIDVQAQSMANKAAQARDGDTKAHYLLANSGMNAEETAQVLRTIALQSTYDSGPPISDTDVDGYLRYRREQSIMAAMEQDMARRSREFDLFLEKNLNAEWEKQKQKFFEHFGFLKSTQDQQSSQQSLDKSVFGKSHFRKSTFGKSVFGRDDTFRQSQTQASSPNIHRQTRYGQVVKLLQIKRIEKKPMPVMSAFGEAIKSLGSDIKSQQLFDSWRILSSIVGESGVLNGQFTRDVIKERQFAIHYAAVSSESKEGVFVRTRITDGSRRYLENQFFAHVETEVARNPQDANIGGVPSIQNKALGYLKVRFYRNHTWENPNLEIVNNIPIWALLFYLFRSGYLTEAVQYAQTHESSIIRLERHFVSYLKAYATSSERRLPRQLRDRLHSEYSQRIRFTQDPFKTALYKIIGRCDLSKRNLGDVCPTTEDWMWLQLILCREASNDEISGEEFGLVNLQNTIMSFGAKHFNQKGNNPVIYFQLLLLCGLFERGVNYLLNWNNTDAVHFAVGLCYHGLLRVPSIKEVSEDSLLTTKPLKSGNEEAFINFARLLGSYIQEFMRAEPEMALDYICLICLNGDLPSPKGTEQRNLCHEMIRELALETREFSALLGDVKADGRKEIGAIQKRVKLIGLEDHADYLRTITEQAARQADLDGRTSDAVLLYHLSEDYDTVATIINKSLGDAINDPSSRLFQTPMLSNDTSIALAAEQSPAQLARNMMQVYSANARIYSRVSQVNRDACQTLLKMVEARTSFEAQQWENCLHILDALELIPLDKELNVGKVKKKVQLFSSLPEYIASNIPIMLSMAMNCLLAIHTQLKESPFGDVSRINKMGELRKMARCAMMFAGMIQYRMSSETFGELNRLDVMF</sequence>
<evidence type="ECO:0000256" key="1">
    <source>
        <dbReference type="ARBA" id="ARBA00004259"/>
    </source>
</evidence>
<dbReference type="PANTHER" id="PTHR11225:SF4">
    <property type="entry name" value="NUCLEAR PORE COMPLEX PROTEIN NUP93"/>
    <property type="match status" value="1"/>
</dbReference>
<dbReference type="InterPro" id="IPR007231">
    <property type="entry name" value="Nucleoporin_int_Nup93/Nic96"/>
</dbReference>
<keyword evidence="4" id="KW-0472">Membrane</keyword>
<dbReference type="EMBL" id="LXFE01000343">
    <property type="protein sequence ID" value="OLL25638.1"/>
    <property type="molecule type" value="Genomic_DNA"/>
</dbReference>
<proteinExistence type="inferred from homology"/>
<reference evidence="5 6" key="1">
    <citation type="submission" date="2016-04" db="EMBL/GenBank/DDBJ databases">
        <title>Evolutionary innovation and constraint leading to complex multicellularity in the Ascomycota.</title>
        <authorList>
            <person name="Cisse O."/>
            <person name="Nguyen A."/>
            <person name="Hewitt D.A."/>
            <person name="Jedd G."/>
            <person name="Stajich J.E."/>
        </authorList>
    </citation>
    <scope>NUCLEOTIDE SEQUENCE [LARGE SCALE GENOMIC DNA]</scope>
    <source>
        <strain evidence="5 6">DAH-3</strain>
    </source>
</reference>
<dbReference type="GO" id="GO:0016973">
    <property type="term" value="P:poly(A)+ mRNA export from nucleus"/>
    <property type="evidence" value="ECO:0007669"/>
    <property type="project" value="TreeGrafter"/>
</dbReference>
<dbReference type="Proteomes" id="UP000186594">
    <property type="component" value="Unassembled WGS sequence"/>
</dbReference>
<accession>A0A1U7LSP7</accession>
<evidence type="ECO:0000256" key="4">
    <source>
        <dbReference type="RuleBase" id="RU364035"/>
    </source>
</evidence>
<evidence type="ECO:0000313" key="5">
    <source>
        <dbReference type="EMBL" id="OLL25638.1"/>
    </source>
</evidence>
<keyword evidence="4" id="KW-0813">Transport</keyword>
<organism evidence="5 6">
    <name type="scientific">Neolecta irregularis (strain DAH-3)</name>
    <dbReference type="NCBI Taxonomy" id="1198029"/>
    <lineage>
        <taxon>Eukaryota</taxon>
        <taxon>Fungi</taxon>
        <taxon>Dikarya</taxon>
        <taxon>Ascomycota</taxon>
        <taxon>Taphrinomycotina</taxon>
        <taxon>Neolectales</taxon>
        <taxon>Neolectaceae</taxon>
        <taxon>Neolecta</taxon>
    </lineage>
</organism>
<keyword evidence="4" id="KW-0509">mRNA transport</keyword>
<evidence type="ECO:0000313" key="6">
    <source>
        <dbReference type="Proteomes" id="UP000186594"/>
    </source>
</evidence>
<name>A0A1U7LSP7_NEOID</name>
<comment type="similarity">
    <text evidence="2 4">Belongs to the nucleoporin interacting component (NIC) family.</text>
</comment>
<keyword evidence="4" id="KW-0811">Translocation</keyword>